<dbReference type="InterPro" id="IPR022792">
    <property type="entry name" value="T2SS_protein-GspN"/>
</dbReference>
<sequence>MFSRGIINERIGNGWMNKKSKQLTWWVFAVIAFLIFVILQIPATWLISKFYKDNQVLQNVSGNIWQGQADWHKGQLRGTVAWKTRPLDLALLRLGADIDVHSGNTQLQGVMAYGFGKKVIVRKMSGQISPETLKTVVNWQWPANAIQLKDVAFDYKKEQGFAAGEGTLQWGGGDLIFSMGQRQDRMSIPSLIGNIKDQSDRLVFDIQDQRNQKMINLVLDQGMMLDVQLTQRFLMNVPSYDGKAGLDTYVLSSRQPLLSGGF</sequence>
<dbReference type="GO" id="GO:0005886">
    <property type="term" value="C:plasma membrane"/>
    <property type="evidence" value="ECO:0007669"/>
    <property type="project" value="UniProtKB-SubCell"/>
</dbReference>
<dbReference type="eggNOG" id="ENOG502ZC38">
    <property type="taxonomic scope" value="Bacteria"/>
</dbReference>
<evidence type="ECO:0000256" key="7">
    <source>
        <dbReference type="ARBA" id="ARBA00022692"/>
    </source>
</evidence>
<keyword evidence="11" id="KW-1133">Transmembrane helix</keyword>
<keyword evidence="4" id="KW-0813">Transport</keyword>
<evidence type="ECO:0000256" key="11">
    <source>
        <dbReference type="SAM" id="Phobius"/>
    </source>
</evidence>
<evidence type="ECO:0000256" key="4">
    <source>
        <dbReference type="ARBA" id="ARBA00022448"/>
    </source>
</evidence>
<comment type="caution">
    <text evidence="12">The sequence shown here is derived from an EMBL/GenBank/DDBJ whole genome shotgun (WGS) entry which is preliminary data.</text>
</comment>
<evidence type="ECO:0000256" key="5">
    <source>
        <dbReference type="ARBA" id="ARBA00022475"/>
    </source>
</evidence>
<dbReference type="HOGENOM" id="CLU_1132879_0_0_6"/>
<protein>
    <recommendedName>
        <fullName evidence="3">Type II secretion system protein N</fullName>
    </recommendedName>
    <alternativeName>
        <fullName evidence="10">General secretion pathway protein N</fullName>
    </alternativeName>
</protein>
<dbReference type="STRING" id="202952.GCA_000747725_02500"/>
<dbReference type="Pfam" id="PF01203">
    <property type="entry name" value="T2SSN"/>
    <property type="match status" value="1"/>
</dbReference>
<dbReference type="EMBL" id="APPN01000080">
    <property type="protein sequence ID" value="ENV32369.1"/>
    <property type="molecule type" value="Genomic_DNA"/>
</dbReference>
<evidence type="ECO:0000313" key="13">
    <source>
        <dbReference type="Proteomes" id="UP000013117"/>
    </source>
</evidence>
<dbReference type="Proteomes" id="UP000013117">
    <property type="component" value="Unassembled WGS sequence"/>
</dbReference>
<keyword evidence="13" id="KW-1185">Reference proteome</keyword>
<dbReference type="PATRIC" id="fig|1120926.3.peg.3652"/>
<evidence type="ECO:0000256" key="2">
    <source>
        <dbReference type="ARBA" id="ARBA00007208"/>
    </source>
</evidence>
<evidence type="ECO:0000256" key="6">
    <source>
        <dbReference type="ARBA" id="ARBA00022519"/>
    </source>
</evidence>
<evidence type="ECO:0000256" key="9">
    <source>
        <dbReference type="ARBA" id="ARBA00023136"/>
    </source>
</evidence>
<keyword evidence="6" id="KW-0997">Cell inner membrane</keyword>
<dbReference type="GO" id="GO:0015628">
    <property type="term" value="P:protein secretion by the type II secretion system"/>
    <property type="evidence" value="ECO:0007669"/>
    <property type="project" value="InterPro"/>
</dbReference>
<proteinExistence type="inferred from homology"/>
<evidence type="ECO:0000256" key="8">
    <source>
        <dbReference type="ARBA" id="ARBA00022927"/>
    </source>
</evidence>
<keyword evidence="9 11" id="KW-0472">Membrane</keyword>
<gene>
    <name evidence="12" type="ORF">F960_03768</name>
</gene>
<keyword evidence="8" id="KW-0653">Protein transport</keyword>
<evidence type="ECO:0000313" key="12">
    <source>
        <dbReference type="EMBL" id="ENV32369.1"/>
    </source>
</evidence>
<name>N8ZF44_9GAMM</name>
<dbReference type="AlphaFoldDB" id="N8ZF44"/>
<comment type="subcellular location">
    <subcellularLocation>
        <location evidence="1">Cell inner membrane</location>
    </subcellularLocation>
</comment>
<keyword evidence="5" id="KW-1003">Cell membrane</keyword>
<reference evidence="12 13" key="1">
    <citation type="submission" date="2013-02" db="EMBL/GenBank/DDBJ databases">
        <title>The Genome Sequence of Acinetobacter gerneri CIP 107464.</title>
        <authorList>
            <consortium name="The Broad Institute Genome Sequencing Platform"/>
            <consortium name="The Broad Institute Genome Sequencing Center for Infectious Disease"/>
            <person name="Cerqueira G."/>
            <person name="Feldgarden M."/>
            <person name="Courvalin P."/>
            <person name="Perichon B."/>
            <person name="Grillot-Courvalin C."/>
            <person name="Clermont D."/>
            <person name="Rocha E."/>
            <person name="Yoon E.-J."/>
            <person name="Nemec A."/>
            <person name="Walker B."/>
            <person name="Young S.K."/>
            <person name="Zeng Q."/>
            <person name="Gargeya S."/>
            <person name="Fitzgerald M."/>
            <person name="Haas B."/>
            <person name="Abouelleil A."/>
            <person name="Alvarado L."/>
            <person name="Arachchi H.M."/>
            <person name="Berlin A.M."/>
            <person name="Chapman S.B."/>
            <person name="Dewar J."/>
            <person name="Goldberg J."/>
            <person name="Griggs A."/>
            <person name="Gujja S."/>
            <person name="Hansen M."/>
            <person name="Howarth C."/>
            <person name="Imamovic A."/>
            <person name="Larimer J."/>
            <person name="McCowan C."/>
            <person name="Murphy C."/>
            <person name="Neiman D."/>
            <person name="Pearson M."/>
            <person name="Priest M."/>
            <person name="Roberts A."/>
            <person name="Saif S."/>
            <person name="Shea T."/>
            <person name="Sisk P."/>
            <person name="Sykes S."/>
            <person name="Wortman J."/>
            <person name="Nusbaum C."/>
            <person name="Birren B."/>
        </authorList>
    </citation>
    <scope>NUCLEOTIDE SEQUENCE [LARGE SCALE GENOMIC DNA]</scope>
    <source>
        <strain evidence="12 13">CIP 107464</strain>
    </source>
</reference>
<feature type="transmembrane region" description="Helical" evidence="11">
    <location>
        <begin position="23"/>
        <end position="47"/>
    </location>
</feature>
<evidence type="ECO:0000256" key="1">
    <source>
        <dbReference type="ARBA" id="ARBA00004533"/>
    </source>
</evidence>
<comment type="similarity">
    <text evidence="2">Belongs to the GSP N family.</text>
</comment>
<organism evidence="12 13">
    <name type="scientific">Acinetobacter gerneri DSM 14967 = CIP 107464 = MTCC 9824</name>
    <dbReference type="NCBI Taxonomy" id="1120926"/>
    <lineage>
        <taxon>Bacteria</taxon>
        <taxon>Pseudomonadati</taxon>
        <taxon>Pseudomonadota</taxon>
        <taxon>Gammaproteobacteria</taxon>
        <taxon>Moraxellales</taxon>
        <taxon>Moraxellaceae</taxon>
        <taxon>Acinetobacter</taxon>
    </lineage>
</organism>
<accession>N8ZF44</accession>
<keyword evidence="7 11" id="KW-0812">Transmembrane</keyword>
<evidence type="ECO:0000256" key="10">
    <source>
        <dbReference type="ARBA" id="ARBA00030772"/>
    </source>
</evidence>
<evidence type="ECO:0000256" key="3">
    <source>
        <dbReference type="ARBA" id="ARBA00021563"/>
    </source>
</evidence>
<dbReference type="GO" id="GO:0015627">
    <property type="term" value="C:type II protein secretion system complex"/>
    <property type="evidence" value="ECO:0007669"/>
    <property type="project" value="InterPro"/>
</dbReference>